<reference evidence="2 5" key="2">
    <citation type="submission" date="2018-01" db="EMBL/GenBank/DDBJ databases">
        <title>Complete genome sequence of Caulobacter flavus RHGG3.</title>
        <authorList>
            <person name="Yang E."/>
        </authorList>
    </citation>
    <scope>NUCLEOTIDE SEQUENCE [LARGE SCALE GENOMIC DNA]</scope>
    <source>
        <strain evidence="2 5">RHGG3</strain>
    </source>
</reference>
<proteinExistence type="predicted"/>
<dbReference type="Pfam" id="PF20388">
    <property type="entry name" value="DUF6683"/>
    <property type="match status" value="1"/>
</dbReference>
<dbReference type="InterPro" id="IPR046505">
    <property type="entry name" value="DUF6683"/>
</dbReference>
<feature type="signal peptide" evidence="1">
    <location>
        <begin position="1"/>
        <end position="27"/>
    </location>
</feature>
<keyword evidence="5" id="KW-1185">Reference proteome</keyword>
<reference evidence="3 4" key="1">
    <citation type="submission" date="2017-12" db="EMBL/GenBank/DDBJ databases">
        <title>The genome sequence of Caulobacter flavus CGMCC1 15093.</title>
        <authorList>
            <person name="Gao J."/>
            <person name="Mao X."/>
            <person name="Sun J."/>
        </authorList>
    </citation>
    <scope>NUCLEOTIDE SEQUENCE [LARGE SCALE GENOMIC DNA]</scope>
    <source>
        <strain evidence="3 4">CGMCC1 15093</strain>
    </source>
</reference>
<evidence type="ECO:0000313" key="3">
    <source>
        <dbReference type="EMBL" id="PLR12741.1"/>
    </source>
</evidence>
<dbReference type="AlphaFoldDB" id="A0A2N5CRW9"/>
<dbReference type="Proteomes" id="UP000234483">
    <property type="component" value="Unassembled WGS sequence"/>
</dbReference>
<dbReference type="RefSeq" id="WP_101713805.1">
    <property type="nucleotide sequence ID" value="NZ_CP026100.1"/>
</dbReference>
<organism evidence="3 4">
    <name type="scientific">Caulobacter flavus</name>
    <dbReference type="NCBI Taxonomy" id="1679497"/>
    <lineage>
        <taxon>Bacteria</taxon>
        <taxon>Pseudomonadati</taxon>
        <taxon>Pseudomonadota</taxon>
        <taxon>Alphaproteobacteria</taxon>
        <taxon>Caulobacterales</taxon>
        <taxon>Caulobacteraceae</taxon>
        <taxon>Caulobacter</taxon>
    </lineage>
</organism>
<name>A0A2N5CRW9_9CAUL</name>
<evidence type="ECO:0000313" key="4">
    <source>
        <dbReference type="Proteomes" id="UP000234483"/>
    </source>
</evidence>
<dbReference type="Proteomes" id="UP000281192">
    <property type="component" value="Chromosome"/>
</dbReference>
<dbReference type="EMBL" id="PJRQ01000030">
    <property type="protein sequence ID" value="PLR12741.1"/>
    <property type="molecule type" value="Genomic_DNA"/>
</dbReference>
<evidence type="ECO:0000313" key="2">
    <source>
        <dbReference type="EMBL" id="AYV46443.1"/>
    </source>
</evidence>
<dbReference type="KEGG" id="cfh:C1707_09300"/>
<gene>
    <name evidence="2" type="ORF">C1707_09300</name>
    <name evidence="3" type="ORF">CFHF_14985</name>
</gene>
<evidence type="ECO:0000313" key="5">
    <source>
        <dbReference type="Proteomes" id="UP000281192"/>
    </source>
</evidence>
<evidence type="ECO:0000256" key="1">
    <source>
        <dbReference type="SAM" id="SignalP"/>
    </source>
</evidence>
<dbReference type="OrthoDB" id="8445713at2"/>
<accession>A0A2N5CRW9</accession>
<keyword evidence="1" id="KW-0732">Signal</keyword>
<feature type="chain" id="PRO_5044577818" evidence="1">
    <location>
        <begin position="28"/>
        <end position="248"/>
    </location>
</feature>
<sequence length="248" mass="26018">MPRLSLAASLAVAALTLAAGLAGPAAAQEGLTVLPNDFVMNDILNQQRIEAAVKAGRGGASAKARPAPPAAGAKGVTTYRASPAVSAKARRQFVDFVSRTSGAEGGRKVADALARQDPVRSWASIVASDGLKPGDAADALAGYWILNWVMANGADNDRAQTQAVLAQVRPIIAGNPAYARLTEPQRQEFAETLMLNFLLQHAAYVDAMQRGDAAAKRRLGDAAVARFRAEMGVDLRALSLTKTGFVRR</sequence>
<dbReference type="EMBL" id="CP026100">
    <property type="protein sequence ID" value="AYV46443.1"/>
    <property type="molecule type" value="Genomic_DNA"/>
</dbReference>
<protein>
    <submittedName>
        <fullName evidence="3">Uncharacterized protein</fullName>
    </submittedName>
</protein>